<dbReference type="SUPFAM" id="SSF75304">
    <property type="entry name" value="Amidase signature (AS) enzymes"/>
    <property type="match status" value="1"/>
</dbReference>
<dbReference type="InterPro" id="IPR000120">
    <property type="entry name" value="Amidase"/>
</dbReference>
<dbReference type="GO" id="GO:0006412">
    <property type="term" value="P:translation"/>
    <property type="evidence" value="ECO:0007669"/>
    <property type="project" value="UniProtKB-UniRule"/>
</dbReference>
<dbReference type="Gene3D" id="3.90.1300.10">
    <property type="entry name" value="Amidase signature (AS) domain"/>
    <property type="match status" value="1"/>
</dbReference>
<dbReference type="Proteomes" id="UP000317778">
    <property type="component" value="Unassembled WGS sequence"/>
</dbReference>
<feature type="active site" description="Charge relay system" evidence="5">
    <location>
        <position position="153"/>
    </location>
</feature>
<evidence type="ECO:0000256" key="1">
    <source>
        <dbReference type="ARBA" id="ARBA00022598"/>
    </source>
</evidence>
<keyword evidence="4 5" id="KW-0648">Protein biosynthesis</keyword>
<feature type="active site" description="Charge relay system" evidence="5">
    <location>
        <position position="78"/>
    </location>
</feature>
<dbReference type="EMBL" id="NJBO01000033">
    <property type="protein sequence ID" value="TKJ37302.1"/>
    <property type="molecule type" value="Genomic_DNA"/>
</dbReference>
<comment type="catalytic activity">
    <reaction evidence="5">
        <text>L-glutamyl-tRNA(Gln) + L-glutamine + ATP + H2O = L-glutaminyl-tRNA(Gln) + L-glutamate + ADP + phosphate + H(+)</text>
        <dbReference type="Rhea" id="RHEA:17521"/>
        <dbReference type="Rhea" id="RHEA-COMP:9681"/>
        <dbReference type="Rhea" id="RHEA-COMP:9684"/>
        <dbReference type="ChEBI" id="CHEBI:15377"/>
        <dbReference type="ChEBI" id="CHEBI:15378"/>
        <dbReference type="ChEBI" id="CHEBI:29985"/>
        <dbReference type="ChEBI" id="CHEBI:30616"/>
        <dbReference type="ChEBI" id="CHEBI:43474"/>
        <dbReference type="ChEBI" id="CHEBI:58359"/>
        <dbReference type="ChEBI" id="CHEBI:78520"/>
        <dbReference type="ChEBI" id="CHEBI:78521"/>
        <dbReference type="ChEBI" id="CHEBI:456216"/>
        <dbReference type="EC" id="6.3.5.7"/>
    </reaction>
</comment>
<dbReference type="PANTHER" id="PTHR11895:SF151">
    <property type="entry name" value="GLUTAMYL-TRNA(GLN) AMIDOTRANSFERASE SUBUNIT A"/>
    <property type="match status" value="1"/>
</dbReference>
<comment type="similarity">
    <text evidence="5">Belongs to the amidase family. GatA subfamily.</text>
</comment>
<dbReference type="EC" id="6.3.5.7" evidence="5"/>
<gene>
    <name evidence="5" type="primary">gatA</name>
    <name evidence="7" type="ORF">CEE36_11090</name>
</gene>
<comment type="function">
    <text evidence="5">Allows the formation of correctly charged Gln-tRNA(Gln) through the transamidation of misacylated Glu-tRNA(Gln) in organisms which lack glutaminyl-tRNA synthetase. The reaction takes place in the presence of glutamine and ATP through an activated gamma-phospho-Glu-tRNA(Gln).</text>
</comment>
<dbReference type="InterPro" id="IPR036928">
    <property type="entry name" value="AS_sf"/>
</dbReference>
<keyword evidence="3 5" id="KW-0067">ATP-binding</keyword>
<accession>A0A532UQY2</accession>
<reference evidence="7 8" key="1">
    <citation type="submission" date="2017-06" db="EMBL/GenBank/DDBJ databases">
        <title>Novel microbial phyla capable of carbon fixation and sulfur reduction in deep-sea sediments.</title>
        <authorList>
            <person name="Huang J."/>
            <person name="Baker B."/>
            <person name="Wang Y."/>
        </authorList>
    </citation>
    <scope>NUCLEOTIDE SEQUENCE [LARGE SCALE GENOMIC DNA]</scope>
    <source>
        <strain evidence="7">B3_TA06</strain>
    </source>
</reference>
<dbReference type="InterPro" id="IPR023631">
    <property type="entry name" value="Amidase_dom"/>
</dbReference>
<evidence type="ECO:0000256" key="5">
    <source>
        <dbReference type="HAMAP-Rule" id="MF_00120"/>
    </source>
</evidence>
<evidence type="ECO:0000313" key="7">
    <source>
        <dbReference type="EMBL" id="TKJ37302.1"/>
    </source>
</evidence>
<protein>
    <recommendedName>
        <fullName evidence="5">Glutamyl-tRNA(Gln) amidotransferase subunit A</fullName>
        <shortName evidence="5">Glu-ADT subunit A</shortName>
        <ecNumber evidence="5">6.3.5.7</ecNumber>
    </recommendedName>
</protein>
<dbReference type="Pfam" id="PF01425">
    <property type="entry name" value="Amidase"/>
    <property type="match status" value="1"/>
</dbReference>
<dbReference type="GO" id="GO:0050567">
    <property type="term" value="F:glutaminyl-tRNA synthase (glutamine-hydrolyzing) activity"/>
    <property type="evidence" value="ECO:0007669"/>
    <property type="project" value="UniProtKB-UniRule"/>
</dbReference>
<keyword evidence="1 5" id="KW-0436">Ligase</keyword>
<keyword evidence="7" id="KW-0808">Transferase</keyword>
<feature type="active site" description="Acyl-ester intermediate" evidence="5">
    <location>
        <position position="177"/>
    </location>
</feature>
<organism evidence="7 8">
    <name type="scientific">candidate division TA06 bacterium B3_TA06</name>
    <dbReference type="NCBI Taxonomy" id="2012487"/>
    <lineage>
        <taxon>Bacteria</taxon>
        <taxon>Bacteria division TA06</taxon>
    </lineage>
</organism>
<dbReference type="GO" id="GO:0005524">
    <property type="term" value="F:ATP binding"/>
    <property type="evidence" value="ECO:0007669"/>
    <property type="project" value="UniProtKB-KW"/>
</dbReference>
<evidence type="ECO:0000256" key="4">
    <source>
        <dbReference type="ARBA" id="ARBA00022917"/>
    </source>
</evidence>
<dbReference type="AlphaFoldDB" id="A0A532UQY2"/>
<evidence type="ECO:0000256" key="3">
    <source>
        <dbReference type="ARBA" id="ARBA00022840"/>
    </source>
</evidence>
<evidence type="ECO:0000313" key="8">
    <source>
        <dbReference type="Proteomes" id="UP000317778"/>
    </source>
</evidence>
<feature type="domain" description="Amidase" evidence="6">
    <location>
        <begin position="23"/>
        <end position="460"/>
    </location>
</feature>
<dbReference type="GO" id="GO:0016740">
    <property type="term" value="F:transferase activity"/>
    <property type="evidence" value="ECO:0007669"/>
    <property type="project" value="UniProtKB-KW"/>
</dbReference>
<proteinExistence type="inferred from homology"/>
<dbReference type="HAMAP" id="MF_00120">
    <property type="entry name" value="GatA"/>
    <property type="match status" value="1"/>
</dbReference>
<dbReference type="PANTHER" id="PTHR11895">
    <property type="entry name" value="TRANSAMIDASE"/>
    <property type="match status" value="1"/>
</dbReference>
<name>A0A532UQY2_UNCT6</name>
<sequence>MSKLPSIAELTLLLAREERKATEIIEEIKGNIGRKESEANAYINLFLDEVLAQAKQLDASGSKPDEEKPLAGIPIAIKDNICVSGKPCTCASRILEGFIAPYDATVVARLKDAGAIIVGKTNLDEFAMGSSNENSAYGPVRNPMDTERVAGGSSGGSAAAVAYGGAVAALGSDTGGSARQPAAFCGLVGFRPSYGRVSRYGLVAFASSLDQVCPITRTVQDAALIYSIIAGPDPCDSTTYPAEPEEMDLAGEIPEGIKVGLIKECFDDLEDERMGDAVLRSFREARVELVEVSIPLVRLSVAGYQLLAMAEASSNLARYDGIRYGRRIERLGLRETYFATRGEGFGDEVTRRILIGTFGLSEGYIDAYYNTALRYRAALAAEFEEAFKKVDFLLSPTAPTPAFKLGEKIADPLAMYLSDIFTAPAALAALPAISIPAKDKIDGLPLGIQITAPQWQDAKLMEFAHAVERL</sequence>
<dbReference type="NCBIfam" id="TIGR00132">
    <property type="entry name" value="gatA"/>
    <property type="match status" value="1"/>
</dbReference>
<evidence type="ECO:0000256" key="2">
    <source>
        <dbReference type="ARBA" id="ARBA00022741"/>
    </source>
</evidence>
<comment type="subunit">
    <text evidence="5">Heterotrimer of A, B and C subunits.</text>
</comment>
<dbReference type="GO" id="GO:0030956">
    <property type="term" value="C:glutamyl-tRNA(Gln) amidotransferase complex"/>
    <property type="evidence" value="ECO:0007669"/>
    <property type="project" value="InterPro"/>
</dbReference>
<dbReference type="InterPro" id="IPR004412">
    <property type="entry name" value="GatA"/>
</dbReference>
<evidence type="ECO:0000259" key="6">
    <source>
        <dbReference type="Pfam" id="PF01425"/>
    </source>
</evidence>
<comment type="caution">
    <text evidence="7">The sequence shown here is derived from an EMBL/GenBank/DDBJ whole genome shotgun (WGS) entry which is preliminary data.</text>
</comment>
<keyword evidence="2 5" id="KW-0547">Nucleotide-binding</keyword>